<evidence type="ECO:0000256" key="1">
    <source>
        <dbReference type="ARBA" id="ARBA00022450"/>
    </source>
</evidence>
<dbReference type="SMART" id="SM00823">
    <property type="entry name" value="PKS_PP"/>
    <property type="match status" value="1"/>
</dbReference>
<evidence type="ECO:0000313" key="4">
    <source>
        <dbReference type="EMBL" id="MFC4564523.1"/>
    </source>
</evidence>
<accession>A0ABV9E4J4</accession>
<dbReference type="PROSITE" id="PS50075">
    <property type="entry name" value="CARRIER"/>
    <property type="match status" value="1"/>
</dbReference>
<dbReference type="RefSeq" id="WP_378577714.1">
    <property type="nucleotide sequence ID" value="NZ_JBHSFQ010000025.1"/>
</dbReference>
<dbReference type="Gene3D" id="1.10.1200.10">
    <property type="entry name" value="ACP-like"/>
    <property type="match status" value="1"/>
</dbReference>
<name>A0ABV9E4J4_9ACTN</name>
<protein>
    <submittedName>
        <fullName evidence="4">Acyl carrier protein</fullName>
    </submittedName>
</protein>
<reference evidence="5" key="1">
    <citation type="journal article" date="2019" name="Int. J. Syst. Evol. Microbiol.">
        <title>The Global Catalogue of Microorganisms (GCM) 10K type strain sequencing project: providing services to taxonomists for standard genome sequencing and annotation.</title>
        <authorList>
            <consortium name="The Broad Institute Genomics Platform"/>
            <consortium name="The Broad Institute Genome Sequencing Center for Infectious Disease"/>
            <person name="Wu L."/>
            <person name="Ma J."/>
        </authorList>
    </citation>
    <scope>NUCLEOTIDE SEQUENCE [LARGE SCALE GENOMIC DNA]</scope>
    <source>
        <strain evidence="5">XZYJ18</strain>
    </source>
</reference>
<dbReference type="Pfam" id="PF00550">
    <property type="entry name" value="PP-binding"/>
    <property type="match status" value="1"/>
</dbReference>
<dbReference type="Proteomes" id="UP001595923">
    <property type="component" value="Unassembled WGS sequence"/>
</dbReference>
<feature type="domain" description="Carrier" evidence="3">
    <location>
        <begin position="3"/>
        <end position="77"/>
    </location>
</feature>
<dbReference type="SUPFAM" id="SSF47336">
    <property type="entry name" value="ACP-like"/>
    <property type="match status" value="1"/>
</dbReference>
<dbReference type="InterPro" id="IPR009081">
    <property type="entry name" value="PP-bd_ACP"/>
</dbReference>
<evidence type="ECO:0000313" key="5">
    <source>
        <dbReference type="Proteomes" id="UP001595923"/>
    </source>
</evidence>
<dbReference type="InterPro" id="IPR036736">
    <property type="entry name" value="ACP-like_sf"/>
</dbReference>
<comment type="caution">
    <text evidence="4">The sequence shown here is derived from an EMBL/GenBank/DDBJ whole genome shotgun (WGS) entry which is preliminary data.</text>
</comment>
<evidence type="ECO:0000259" key="3">
    <source>
        <dbReference type="PROSITE" id="PS50075"/>
    </source>
</evidence>
<dbReference type="EMBL" id="JBHSFQ010000025">
    <property type="protein sequence ID" value="MFC4564523.1"/>
    <property type="molecule type" value="Genomic_DNA"/>
</dbReference>
<keyword evidence="2" id="KW-0597">Phosphoprotein</keyword>
<sequence length="79" mass="8299">MMPDVSAEISTILADDFDVPAGEITPENTLQELGVDSVAAVELADVLQERLGITIGDEDLSTRSTIAQVIDVVTERAGA</sequence>
<keyword evidence="1" id="KW-0596">Phosphopantetheine</keyword>
<proteinExistence type="predicted"/>
<keyword evidence="5" id="KW-1185">Reference proteome</keyword>
<gene>
    <name evidence="4" type="ORF">ACFO4E_21920</name>
</gene>
<dbReference type="InterPro" id="IPR020806">
    <property type="entry name" value="PKS_PP-bd"/>
</dbReference>
<evidence type="ECO:0000256" key="2">
    <source>
        <dbReference type="ARBA" id="ARBA00022553"/>
    </source>
</evidence>
<organism evidence="4 5">
    <name type="scientific">Nocardiopsis mangrovi</name>
    <dbReference type="NCBI Taxonomy" id="1179818"/>
    <lineage>
        <taxon>Bacteria</taxon>
        <taxon>Bacillati</taxon>
        <taxon>Actinomycetota</taxon>
        <taxon>Actinomycetes</taxon>
        <taxon>Streptosporangiales</taxon>
        <taxon>Nocardiopsidaceae</taxon>
        <taxon>Nocardiopsis</taxon>
    </lineage>
</organism>